<comment type="caution">
    <text evidence="1">The sequence shown here is derived from an EMBL/GenBank/DDBJ whole genome shotgun (WGS) entry which is preliminary data.</text>
</comment>
<reference evidence="1 2" key="1">
    <citation type="submission" date="2023-01" db="EMBL/GenBank/DDBJ databases">
        <title>Draft genome sequence of Nocardiopsis sp. RSe5-2 isolated from halophytes.</title>
        <authorList>
            <person name="Duangmal K."/>
            <person name="Chantavorakit T."/>
        </authorList>
    </citation>
    <scope>NUCLEOTIDE SEQUENCE [LARGE SCALE GENOMIC DNA]</scope>
    <source>
        <strain evidence="1 2">RSe5-2</strain>
    </source>
</reference>
<dbReference type="RefSeq" id="WP_270686834.1">
    <property type="nucleotide sequence ID" value="NZ_JAQFWQ010000046.1"/>
</dbReference>
<dbReference type="Proteomes" id="UP001527866">
    <property type="component" value="Unassembled WGS sequence"/>
</dbReference>
<keyword evidence="2" id="KW-1185">Reference proteome</keyword>
<dbReference type="InterPro" id="IPR032857">
    <property type="entry name" value="ALKBH4"/>
</dbReference>
<dbReference type="SUPFAM" id="SSF51197">
    <property type="entry name" value="Clavaminate synthase-like"/>
    <property type="match status" value="1"/>
</dbReference>
<dbReference type="PANTHER" id="PTHR12463:SF1">
    <property type="entry name" value="2-OXOGLUTARATE AND FE-DEPENDENT OXYGENASE FAMILY PROTEIN"/>
    <property type="match status" value="1"/>
</dbReference>
<sequence>MSDSFSAVPGLKYIADWLAADACRDLLSEIDAAEWSAQLKRRVQHYGRRYDYGRRSVAGDGRDDAPPLPPWAHAMAARLADEGLMDREAEQVIVNEYLPGQGISAHVDCVPASARSSPRCRWGRGASWTSPIPRTERRRRYRSRRAACWS</sequence>
<dbReference type="InterPro" id="IPR037151">
    <property type="entry name" value="AlkB-like_sf"/>
</dbReference>
<dbReference type="PANTHER" id="PTHR12463">
    <property type="entry name" value="OXYGENASE-RELATED"/>
    <property type="match status" value="1"/>
</dbReference>
<accession>A0ABT4U5T7</accession>
<evidence type="ECO:0000313" key="1">
    <source>
        <dbReference type="EMBL" id="MDA2812309.1"/>
    </source>
</evidence>
<organism evidence="1 2">
    <name type="scientific">Nocardiopsis endophytica</name>
    <dbReference type="NCBI Taxonomy" id="3018445"/>
    <lineage>
        <taxon>Bacteria</taxon>
        <taxon>Bacillati</taxon>
        <taxon>Actinomycetota</taxon>
        <taxon>Actinomycetes</taxon>
        <taxon>Streptosporangiales</taxon>
        <taxon>Nocardiopsidaceae</taxon>
        <taxon>Nocardiopsis</taxon>
    </lineage>
</organism>
<dbReference type="EMBL" id="JAQFWQ010000046">
    <property type="protein sequence ID" value="MDA2812309.1"/>
    <property type="molecule type" value="Genomic_DNA"/>
</dbReference>
<evidence type="ECO:0008006" key="3">
    <source>
        <dbReference type="Google" id="ProtNLM"/>
    </source>
</evidence>
<proteinExistence type="predicted"/>
<gene>
    <name evidence="1" type="ORF">O4J56_16830</name>
</gene>
<evidence type="ECO:0000313" key="2">
    <source>
        <dbReference type="Proteomes" id="UP001527866"/>
    </source>
</evidence>
<protein>
    <recommendedName>
        <fullName evidence="3">Alpha-ketoglutarate-dependent dioxygenase AlkB-like domain-containing protein</fullName>
    </recommendedName>
</protein>
<dbReference type="Gene3D" id="2.60.120.590">
    <property type="entry name" value="Alpha-ketoglutarate-dependent dioxygenase AlkB-like"/>
    <property type="match status" value="1"/>
</dbReference>
<name>A0ABT4U5T7_9ACTN</name>